<dbReference type="GO" id="GO:0008324">
    <property type="term" value="F:monoatomic cation transmembrane transporter activity"/>
    <property type="evidence" value="ECO:0007669"/>
    <property type="project" value="InterPro"/>
</dbReference>
<feature type="transmembrane region" description="Helical" evidence="8">
    <location>
        <begin position="5"/>
        <end position="22"/>
    </location>
</feature>
<dbReference type="AlphaFoldDB" id="A0A023WR31"/>
<dbReference type="Pfam" id="PF02080">
    <property type="entry name" value="TrkA_C"/>
    <property type="match status" value="2"/>
</dbReference>
<keyword evidence="6 8" id="KW-0472">Membrane</keyword>
<dbReference type="InterPro" id="IPR004680">
    <property type="entry name" value="Cit_transptr-like_dom"/>
</dbReference>
<dbReference type="PROSITE" id="PS51202">
    <property type="entry name" value="RCK_C"/>
    <property type="match status" value="2"/>
</dbReference>
<gene>
    <name evidence="10" type="ORF">UIB01_06440</name>
</gene>
<evidence type="ECO:0000256" key="5">
    <source>
        <dbReference type="ARBA" id="ARBA00022989"/>
    </source>
</evidence>
<dbReference type="GO" id="GO:0006813">
    <property type="term" value="P:potassium ion transport"/>
    <property type="evidence" value="ECO:0007669"/>
    <property type="project" value="InterPro"/>
</dbReference>
<feature type="domain" description="RCK C-terminal" evidence="9">
    <location>
        <begin position="207"/>
        <end position="293"/>
    </location>
</feature>
<sequence length="615" mass="64815">MTGEQLIVFGVLAATLVLFVWNRWRYDLVALGALLACALTGVVPADEVFSGIGHPAVISVAAVLVLSRGLLNAGVVDSVARRLMQVGERPWAQVAALTGIVALSSGFMNNVGALALFMPVAIWMSRQSGRSPSYLLMPLAFGSLLGGTLTLIGTPPNLIIAGYRAEAGEAPFGMFAFLPVGAAVTVAGVLFIALLGWRLVPRRQEQEGNGDLFEISAYLTEVRVPESCKYAGRTLHALINAVEDEADVQVIALVRGDERQRMPSTYEVLREGDILLVEADSDSLKALLDVTGVELAANVDEQEDEAREEQEATEQAVEEEKARKSHKSRHGELTLAEAIVSPRSMLVGTSASGLDLRERHGVNVLAVARQGQRLRQRLGKIRFASGDILLLQAREDALQSSLNSLGCLPLASRGLSITTPRNVLLASAIFAITLATIAFGLVPAATALVTGALVMILVGLIPLGGIYESIDMPVIVLVAAMLPVGQALESSGGSQLIAEALLELGRSLPPAGTLALLMVAVMLISNVVNNAAAAVLAAPVAISLARGMDASVDPFLMAVAIGASCAFLTPIGHQSNTLVMAPGGYRFGDYWRLGLPLSILVVLCAVPAILWIWPL</sequence>
<dbReference type="PROSITE" id="PS01271">
    <property type="entry name" value="NA_SULFATE"/>
    <property type="match status" value="1"/>
</dbReference>
<dbReference type="KEGG" id="pstu:UIB01_06440"/>
<evidence type="ECO:0000256" key="4">
    <source>
        <dbReference type="ARBA" id="ARBA00022737"/>
    </source>
</evidence>
<feature type="transmembrane region" description="Helical" evidence="8">
    <location>
        <begin position="448"/>
        <end position="467"/>
    </location>
</feature>
<feature type="region of interest" description="Disordered" evidence="7">
    <location>
        <begin position="299"/>
        <end position="329"/>
    </location>
</feature>
<dbReference type="InterPro" id="IPR006037">
    <property type="entry name" value="RCK_C"/>
</dbReference>
<keyword evidence="2" id="KW-0813">Transport</keyword>
<dbReference type="Pfam" id="PF03600">
    <property type="entry name" value="CitMHS"/>
    <property type="match status" value="1"/>
</dbReference>
<dbReference type="PANTHER" id="PTHR43652:SF2">
    <property type="entry name" value="BASIC AMINO ACID ANTIPORTER YFCC-RELATED"/>
    <property type="match status" value="1"/>
</dbReference>
<feature type="transmembrane region" description="Helical" evidence="8">
    <location>
        <begin position="91"/>
        <end position="122"/>
    </location>
</feature>
<dbReference type="InterPro" id="IPR051679">
    <property type="entry name" value="DASS-Related_Transporters"/>
</dbReference>
<dbReference type="PANTHER" id="PTHR43652">
    <property type="entry name" value="BASIC AMINO ACID ANTIPORTER YFCC-RELATED"/>
    <property type="match status" value="1"/>
</dbReference>
<keyword evidence="5 8" id="KW-1133">Transmembrane helix</keyword>
<evidence type="ECO:0000256" key="1">
    <source>
        <dbReference type="ARBA" id="ARBA00004141"/>
    </source>
</evidence>
<accession>A0A023WR31</accession>
<feature type="transmembrane region" description="Helical" evidence="8">
    <location>
        <begin position="514"/>
        <end position="542"/>
    </location>
</feature>
<dbReference type="PATRIC" id="fig|316.97.peg.1300"/>
<protein>
    <submittedName>
        <fullName evidence="10">Potassium transporter TrkA</fullName>
    </submittedName>
</protein>
<evidence type="ECO:0000256" key="8">
    <source>
        <dbReference type="SAM" id="Phobius"/>
    </source>
</evidence>
<evidence type="ECO:0000256" key="2">
    <source>
        <dbReference type="ARBA" id="ARBA00022448"/>
    </source>
</evidence>
<keyword evidence="4" id="KW-0677">Repeat</keyword>
<feature type="transmembrane region" description="Helical" evidence="8">
    <location>
        <begin position="28"/>
        <end position="45"/>
    </location>
</feature>
<proteinExistence type="predicted"/>
<evidence type="ECO:0000256" key="3">
    <source>
        <dbReference type="ARBA" id="ARBA00022692"/>
    </source>
</evidence>
<dbReference type="SUPFAM" id="SSF116726">
    <property type="entry name" value="TrkA C-terminal domain-like"/>
    <property type="match status" value="2"/>
</dbReference>
<feature type="transmembrane region" description="Helical" evidence="8">
    <location>
        <begin position="172"/>
        <end position="197"/>
    </location>
</feature>
<dbReference type="OrthoDB" id="9809303at2"/>
<evidence type="ECO:0000256" key="6">
    <source>
        <dbReference type="ARBA" id="ARBA00023136"/>
    </source>
</evidence>
<feature type="transmembrane region" description="Helical" evidence="8">
    <location>
        <begin position="423"/>
        <end position="442"/>
    </location>
</feature>
<evidence type="ECO:0000313" key="10">
    <source>
        <dbReference type="EMBL" id="AHY42140.1"/>
    </source>
</evidence>
<evidence type="ECO:0000259" key="9">
    <source>
        <dbReference type="PROSITE" id="PS51202"/>
    </source>
</evidence>
<reference evidence="10 11" key="1">
    <citation type="submission" date="2014-03" db="EMBL/GenBank/DDBJ databases">
        <title>Complete genome sequence of Pseudomonas stutzeri 19SMN4.</title>
        <authorList>
            <person name="Brunet-Galmes I."/>
            <person name="Nogales B."/>
            <person name="Busquets A."/>
            <person name="Pena A."/>
            <person name="Gomila M."/>
            <person name="Garcia-Valdes E."/>
            <person name="Lalucat J."/>
            <person name="Bennasar A."/>
            <person name="Bosch R."/>
        </authorList>
    </citation>
    <scope>NUCLEOTIDE SEQUENCE [LARGE SCALE GENOMIC DNA]</scope>
    <source>
        <strain evidence="10 11">19SMN4</strain>
    </source>
</reference>
<dbReference type="InterPro" id="IPR031312">
    <property type="entry name" value="Na/sul_symport_CS"/>
</dbReference>
<feature type="transmembrane region" description="Helical" evidence="8">
    <location>
        <begin position="554"/>
        <end position="573"/>
    </location>
</feature>
<dbReference type="GO" id="GO:0005886">
    <property type="term" value="C:plasma membrane"/>
    <property type="evidence" value="ECO:0007669"/>
    <property type="project" value="TreeGrafter"/>
</dbReference>
<dbReference type="Gene3D" id="3.30.70.1450">
    <property type="entry name" value="Regulator of K+ conductance, C-terminal domain"/>
    <property type="match status" value="2"/>
</dbReference>
<evidence type="ECO:0000256" key="7">
    <source>
        <dbReference type="SAM" id="MobiDB-lite"/>
    </source>
</evidence>
<feature type="transmembrane region" description="Helical" evidence="8">
    <location>
        <begin position="593"/>
        <end position="613"/>
    </location>
</feature>
<feature type="compositionally biased region" description="Acidic residues" evidence="7">
    <location>
        <begin position="300"/>
        <end position="312"/>
    </location>
</feature>
<feature type="transmembrane region" description="Helical" evidence="8">
    <location>
        <begin position="474"/>
        <end position="494"/>
    </location>
</feature>
<feature type="domain" description="RCK C-terminal" evidence="9">
    <location>
        <begin position="323"/>
        <end position="408"/>
    </location>
</feature>
<feature type="transmembrane region" description="Helical" evidence="8">
    <location>
        <begin position="134"/>
        <end position="152"/>
    </location>
</feature>
<organism evidence="10 11">
    <name type="scientific">Stutzerimonas stutzeri</name>
    <name type="common">Pseudomonas stutzeri</name>
    <dbReference type="NCBI Taxonomy" id="316"/>
    <lineage>
        <taxon>Bacteria</taxon>
        <taxon>Pseudomonadati</taxon>
        <taxon>Pseudomonadota</taxon>
        <taxon>Gammaproteobacteria</taxon>
        <taxon>Pseudomonadales</taxon>
        <taxon>Pseudomonadaceae</taxon>
        <taxon>Stutzerimonas</taxon>
    </lineage>
</organism>
<evidence type="ECO:0000313" key="11">
    <source>
        <dbReference type="Proteomes" id="UP000025238"/>
    </source>
</evidence>
<comment type="subcellular location">
    <subcellularLocation>
        <location evidence="1">Membrane</location>
        <topology evidence="1">Multi-pass membrane protein</topology>
    </subcellularLocation>
</comment>
<name>A0A023WR31_STUST</name>
<dbReference type="InterPro" id="IPR036721">
    <property type="entry name" value="RCK_C_sf"/>
</dbReference>
<dbReference type="Proteomes" id="UP000025238">
    <property type="component" value="Chromosome"/>
</dbReference>
<keyword evidence="3 8" id="KW-0812">Transmembrane</keyword>
<dbReference type="EMBL" id="CP007509">
    <property type="protein sequence ID" value="AHY42140.1"/>
    <property type="molecule type" value="Genomic_DNA"/>
</dbReference>